<dbReference type="EMBL" id="BQNB010008624">
    <property type="protein sequence ID" value="GJS51988.1"/>
    <property type="molecule type" value="Genomic_DNA"/>
</dbReference>
<feature type="region of interest" description="Disordered" evidence="1">
    <location>
        <begin position="292"/>
        <end position="346"/>
    </location>
</feature>
<comment type="caution">
    <text evidence="4">The sequence shown here is derived from an EMBL/GenBank/DDBJ whole genome shotgun (WGS) entry which is preliminary data.</text>
</comment>
<reference evidence="4" key="2">
    <citation type="submission" date="2022-01" db="EMBL/GenBank/DDBJ databases">
        <authorList>
            <person name="Yamashiro T."/>
            <person name="Shiraishi A."/>
            <person name="Satake H."/>
            <person name="Nakayama K."/>
        </authorList>
    </citation>
    <scope>NUCLEOTIDE SEQUENCE</scope>
</reference>
<dbReference type="InterPro" id="IPR013103">
    <property type="entry name" value="RVT_2"/>
</dbReference>
<dbReference type="Proteomes" id="UP001151760">
    <property type="component" value="Unassembled WGS sequence"/>
</dbReference>
<feature type="compositionally biased region" description="Basic and acidic residues" evidence="1">
    <location>
        <begin position="321"/>
        <end position="346"/>
    </location>
</feature>
<evidence type="ECO:0000256" key="1">
    <source>
        <dbReference type="SAM" id="MobiDB-lite"/>
    </source>
</evidence>
<gene>
    <name evidence="4" type="ORF">Tco_0625350</name>
</gene>
<feature type="domain" description="Reverse transcriptase Ty1/copia-type" evidence="2">
    <location>
        <begin position="92"/>
        <end position="150"/>
    </location>
</feature>
<sequence length="346" mass="39646">MNEKGDPCILVGYSTQSKGYRVYNKRTRLIVKSIHLRFDEIKEMTETSVANDTSGLVPQRQKASNYDNSGPIEAMQEELHQFDRLQVWELPTLVAKGICSGRGFYFEESFDPIARLEAVWIFVAYAAHKSFPIYQIDVKMAFLDGPLKEEQARNERAWYDELSNFLKSKGFTKGAKYALEILKKHGMEKCDTVGTPMATKPKLDAKLENGKLVDQTEYRRLWYPKDFGFELTAFSDADHAGCIDTRKKATNLRRNTIPRLINLLHNLEGYNSRSKLQGILLESFQEDAKYEHVGQDTRSQGGKDDQDKQGKDLEISNVKTKLKDNDKGYRSKITKHEGTSLQHNKD</sequence>
<evidence type="ECO:0000313" key="5">
    <source>
        <dbReference type="Proteomes" id="UP001151760"/>
    </source>
</evidence>
<evidence type="ECO:0000259" key="3">
    <source>
        <dbReference type="Pfam" id="PF25597"/>
    </source>
</evidence>
<dbReference type="InterPro" id="IPR057670">
    <property type="entry name" value="SH3_retrovirus"/>
</dbReference>
<evidence type="ECO:0000259" key="2">
    <source>
        <dbReference type="Pfam" id="PF07727"/>
    </source>
</evidence>
<accession>A0ABQ4WGI9</accession>
<feature type="compositionally biased region" description="Basic and acidic residues" evidence="1">
    <location>
        <begin position="292"/>
        <end position="314"/>
    </location>
</feature>
<dbReference type="Pfam" id="PF07727">
    <property type="entry name" value="RVT_2"/>
    <property type="match status" value="1"/>
</dbReference>
<dbReference type="Pfam" id="PF25597">
    <property type="entry name" value="SH3_retrovirus"/>
    <property type="match status" value="1"/>
</dbReference>
<organism evidence="4 5">
    <name type="scientific">Tanacetum coccineum</name>
    <dbReference type="NCBI Taxonomy" id="301880"/>
    <lineage>
        <taxon>Eukaryota</taxon>
        <taxon>Viridiplantae</taxon>
        <taxon>Streptophyta</taxon>
        <taxon>Embryophyta</taxon>
        <taxon>Tracheophyta</taxon>
        <taxon>Spermatophyta</taxon>
        <taxon>Magnoliopsida</taxon>
        <taxon>eudicotyledons</taxon>
        <taxon>Gunneridae</taxon>
        <taxon>Pentapetalae</taxon>
        <taxon>asterids</taxon>
        <taxon>campanulids</taxon>
        <taxon>Asterales</taxon>
        <taxon>Asteraceae</taxon>
        <taxon>Asteroideae</taxon>
        <taxon>Anthemideae</taxon>
        <taxon>Anthemidinae</taxon>
        <taxon>Tanacetum</taxon>
    </lineage>
</organism>
<proteinExistence type="predicted"/>
<reference evidence="4" key="1">
    <citation type="journal article" date="2022" name="Int. J. Mol. Sci.">
        <title>Draft Genome of Tanacetum Coccineum: Genomic Comparison of Closely Related Tanacetum-Family Plants.</title>
        <authorList>
            <person name="Yamashiro T."/>
            <person name="Shiraishi A."/>
            <person name="Nakayama K."/>
            <person name="Satake H."/>
        </authorList>
    </citation>
    <scope>NUCLEOTIDE SEQUENCE</scope>
</reference>
<name>A0ABQ4WGI9_9ASTR</name>
<feature type="domain" description="Retroviral polymerase SH3-like" evidence="3">
    <location>
        <begin position="2"/>
        <end position="45"/>
    </location>
</feature>
<protein>
    <submittedName>
        <fullName evidence="4">Retrovirus-related pol polyprotein from transposon TNT 1-94</fullName>
    </submittedName>
</protein>
<evidence type="ECO:0000313" key="4">
    <source>
        <dbReference type="EMBL" id="GJS51988.1"/>
    </source>
</evidence>
<keyword evidence="5" id="KW-1185">Reference proteome</keyword>